<dbReference type="EMBL" id="CP021425">
    <property type="protein sequence ID" value="ARU54500.1"/>
    <property type="molecule type" value="Genomic_DNA"/>
</dbReference>
<dbReference type="AlphaFoldDB" id="A0A1Y0I2L7"/>
<evidence type="ECO:0000259" key="1">
    <source>
        <dbReference type="Pfam" id="PF01471"/>
    </source>
</evidence>
<organism evidence="2 3">
    <name type="scientific">Oleiphilus messinensis</name>
    <dbReference type="NCBI Taxonomy" id="141451"/>
    <lineage>
        <taxon>Bacteria</taxon>
        <taxon>Pseudomonadati</taxon>
        <taxon>Pseudomonadota</taxon>
        <taxon>Gammaproteobacteria</taxon>
        <taxon>Oceanospirillales</taxon>
        <taxon>Oleiphilaceae</taxon>
        <taxon>Oleiphilus</taxon>
    </lineage>
</organism>
<feature type="domain" description="Peptidoglycan binding-like" evidence="1">
    <location>
        <begin position="30"/>
        <end position="92"/>
    </location>
</feature>
<dbReference type="SUPFAM" id="SSF47090">
    <property type="entry name" value="PGBD-like"/>
    <property type="match status" value="1"/>
</dbReference>
<keyword evidence="3" id="KW-1185">Reference proteome</keyword>
<gene>
    <name evidence="2" type="ORF">OLMES_0396</name>
</gene>
<dbReference type="Pfam" id="PF01471">
    <property type="entry name" value="PG_binding_1"/>
    <property type="match status" value="1"/>
</dbReference>
<sequence>MALKFVYFKSNSRIINAHKNSPPMRKGEKGSAVAVLQAALIDAGYPMPKSMKSKVPDGVYGSETQFCVSKFQQDLKLSLVDGIAGKETISHLDDRLFALTKKVIGSGSSVSLISFPSTPEYQIGAIAPTVMHDIGAGVWKSSPVTTSAYINKHLILEILPASAAIIGDDAAKHMAHYFSNTGKDLTIDLEDMLADVQSAQIRFIEEVQQAQKFVEMLPVGHYNIRSKRVNSAYNQKRHSINWFFAIGGYSTWGEGKATVSKSGASTLYSLDFEYKFVDRYNWDGGKSVELFGIKITDDFMGEFHRQGLAREFNMYGSVKRNFLWEKGRPIPIDQFQVTGGSVKKYGW</sequence>
<dbReference type="InterPro" id="IPR036365">
    <property type="entry name" value="PGBD-like_sf"/>
</dbReference>
<accession>A0A1Y0I2L7</accession>
<proteinExistence type="predicted"/>
<evidence type="ECO:0000313" key="3">
    <source>
        <dbReference type="Proteomes" id="UP000196027"/>
    </source>
</evidence>
<protein>
    <recommendedName>
        <fullName evidence="1">Peptidoglycan binding-like domain-containing protein</fullName>
    </recommendedName>
</protein>
<dbReference type="Proteomes" id="UP000196027">
    <property type="component" value="Chromosome"/>
</dbReference>
<dbReference type="RefSeq" id="WP_087459695.1">
    <property type="nucleotide sequence ID" value="NZ_CP021425.1"/>
</dbReference>
<evidence type="ECO:0000313" key="2">
    <source>
        <dbReference type="EMBL" id="ARU54500.1"/>
    </source>
</evidence>
<reference evidence="2 3" key="1">
    <citation type="submission" date="2017-05" db="EMBL/GenBank/DDBJ databases">
        <title>Genomic insights into alkan degradation activity of Oleiphilus messinensis.</title>
        <authorList>
            <person name="Kozyavkin S.A."/>
            <person name="Slesarev A.I."/>
            <person name="Golyshin P.N."/>
            <person name="Korzhenkov A."/>
            <person name="Golyshina O.N."/>
            <person name="Toshchakov S.V."/>
        </authorList>
    </citation>
    <scope>NUCLEOTIDE SEQUENCE [LARGE SCALE GENOMIC DNA]</scope>
    <source>
        <strain evidence="2 3">ME102</strain>
    </source>
</reference>
<dbReference type="InterPro" id="IPR002477">
    <property type="entry name" value="Peptidoglycan-bd-like"/>
</dbReference>
<dbReference type="OrthoDB" id="6624031at2"/>
<dbReference type="KEGG" id="ome:OLMES_0396"/>
<dbReference type="Gene3D" id="1.10.101.10">
    <property type="entry name" value="PGBD-like superfamily/PGBD"/>
    <property type="match status" value="1"/>
</dbReference>
<name>A0A1Y0I2L7_9GAMM</name>
<dbReference type="InterPro" id="IPR036366">
    <property type="entry name" value="PGBDSf"/>
</dbReference>